<protein>
    <submittedName>
        <fullName evidence="1">EAL domain-containing protein</fullName>
    </submittedName>
</protein>
<name>A0ACD4NIH8_9HYPH</name>
<reference evidence="1" key="1">
    <citation type="submission" date="2022-11" db="EMBL/GenBank/DDBJ databases">
        <title>beta-Carotene-producing bacterium, Jeongeuplla avenae sp. nov., alleviates the salt stress of Arabidopsis seedlings.</title>
        <authorList>
            <person name="Jiang L."/>
            <person name="Lee J."/>
        </authorList>
    </citation>
    <scope>NUCLEOTIDE SEQUENCE</scope>
    <source>
        <strain evidence="1">DY_R2A_6</strain>
    </source>
</reference>
<organism evidence="1 2">
    <name type="scientific">Antarcticirhabdus aurantiaca</name>
    <dbReference type="NCBI Taxonomy" id="2606717"/>
    <lineage>
        <taxon>Bacteria</taxon>
        <taxon>Pseudomonadati</taxon>
        <taxon>Pseudomonadota</taxon>
        <taxon>Alphaproteobacteria</taxon>
        <taxon>Hyphomicrobiales</taxon>
        <taxon>Aurantimonadaceae</taxon>
        <taxon>Antarcticirhabdus</taxon>
    </lineage>
</organism>
<keyword evidence="2" id="KW-1185">Reference proteome</keyword>
<dbReference type="EMBL" id="CP113520">
    <property type="protein sequence ID" value="WAJ26597.1"/>
    <property type="molecule type" value="Genomic_DNA"/>
</dbReference>
<sequence>MSLVRDVDHCPSREALLSGLIRYAATVYSRVLAEGVETASELAKLRSMGAHLAQGFLLGRPARARMFGG</sequence>
<gene>
    <name evidence="1" type="ORF">OXU80_17155</name>
</gene>
<accession>A0ACD4NIH8</accession>
<evidence type="ECO:0000313" key="1">
    <source>
        <dbReference type="EMBL" id="WAJ26597.1"/>
    </source>
</evidence>
<evidence type="ECO:0000313" key="2">
    <source>
        <dbReference type="Proteomes" id="UP001163223"/>
    </source>
</evidence>
<dbReference type="Proteomes" id="UP001163223">
    <property type="component" value="Chromosome"/>
</dbReference>
<proteinExistence type="predicted"/>